<dbReference type="Gene3D" id="1.25.40.80">
    <property type="match status" value="1"/>
</dbReference>
<dbReference type="RefSeq" id="WP_115428334.1">
    <property type="nucleotide sequence ID" value="NZ_CP031367.1"/>
</dbReference>
<feature type="site" description="Electron transfer via tryptophanyl radical" evidence="5">
    <location>
        <position position="362"/>
    </location>
</feature>
<dbReference type="InterPro" id="IPR036134">
    <property type="entry name" value="Crypto/Photolyase_FAD-like_sf"/>
</dbReference>
<feature type="site" description="Electron transfer via tryptophanyl radical" evidence="5">
    <location>
        <position position="339"/>
    </location>
</feature>
<keyword evidence="3 4" id="KW-0274">FAD</keyword>
<dbReference type="Gene3D" id="3.40.50.620">
    <property type="entry name" value="HUPs"/>
    <property type="match status" value="1"/>
</dbReference>
<comment type="cofactor">
    <cofactor evidence="1">
        <name>(6R)-5,10-methylene-5,6,7,8-tetrahydrofolate</name>
        <dbReference type="ChEBI" id="CHEBI:15636"/>
    </cofactor>
</comment>
<dbReference type="Gene3D" id="1.10.579.10">
    <property type="entry name" value="DNA Cyclobutane Dipyrimidine Photolyase, subunit A, domain 3"/>
    <property type="match status" value="1"/>
</dbReference>
<sequence length="453" mass="53670">MRQILWFRRDLRVEDSAILSNAKDEVLPIFIFDRNILDKLPKDDKRVTFIYQNVLKLKENLQNLGLNLLVFYGEPKEIFIKLKKYGFDEILTSIDFDSFSKKRDDEISKIIPLKRYIDSFILTPSDILKVDKTPYKVFTAFYNSLEYIHNSTKIEEFKSNLKLKKVDFDYSFIPTLENLGFIKQKLPEFLNQSPDELIEKFSNKIQNYQENRDYFYLDAGSNLSVHLRFGLISPRSLFNKIKSLDASKKEIDFYIKELFWREFYNYILYHFPNSEFENLNGIKVNWNENEDDFIKWCNGNTGVPIVDAAMKNLNKTGLMHNRLRMVVSSYLTKNLLIDWRKGEKYFALKLLDYEASSNIGSWQWAASTGVDAVPYFRVFNPYLQSKKFDKEAIFIKSILKELENISPKVIYTENGVQEDIFLNYPRQMVGISYSRNRAILEFKKANNDRKNYK</sequence>
<keyword evidence="11" id="KW-1185">Reference proteome</keyword>
<evidence type="ECO:0000256" key="4">
    <source>
        <dbReference type="PIRSR" id="PIRSR602081-1"/>
    </source>
</evidence>
<feature type="domain" description="Photolyase/cryptochrome alpha/beta" evidence="7">
    <location>
        <begin position="1"/>
        <end position="128"/>
    </location>
</feature>
<keyword evidence="2 4" id="KW-0285">Flavoprotein</keyword>
<dbReference type="InterPro" id="IPR014729">
    <property type="entry name" value="Rossmann-like_a/b/a_fold"/>
</dbReference>
<dbReference type="EC" id="4.1.99.3" evidence="8"/>
<dbReference type="Proteomes" id="UP000289132">
    <property type="component" value="Unassembled WGS sequence"/>
</dbReference>
<dbReference type="PROSITE" id="PS51645">
    <property type="entry name" value="PHR_CRY_ALPHA_BETA"/>
    <property type="match status" value="1"/>
</dbReference>
<keyword evidence="6" id="KW-0157">Chromophore</keyword>
<feature type="binding site" evidence="4">
    <location>
        <begin position="257"/>
        <end position="264"/>
    </location>
    <ligand>
        <name>FAD</name>
        <dbReference type="ChEBI" id="CHEBI:57692"/>
    </ligand>
</feature>
<dbReference type="Pfam" id="PF03441">
    <property type="entry name" value="FAD_binding_7"/>
    <property type="match status" value="1"/>
</dbReference>
<evidence type="ECO:0000313" key="9">
    <source>
        <dbReference type="EMBL" id="RXJ92144.1"/>
    </source>
</evidence>
<evidence type="ECO:0000313" key="11">
    <source>
        <dbReference type="Proteomes" id="UP000289132"/>
    </source>
</evidence>
<dbReference type="GO" id="GO:0009416">
    <property type="term" value="P:response to light stimulus"/>
    <property type="evidence" value="ECO:0007669"/>
    <property type="project" value="TreeGrafter"/>
</dbReference>
<dbReference type="GO" id="GO:0003677">
    <property type="term" value="F:DNA binding"/>
    <property type="evidence" value="ECO:0007669"/>
    <property type="project" value="TreeGrafter"/>
</dbReference>
<comment type="cofactor">
    <cofactor evidence="4">
        <name>FAD</name>
        <dbReference type="ChEBI" id="CHEBI:57692"/>
    </cofactor>
    <text evidence="4">Binds 1 FAD per subunit.</text>
</comment>
<comment type="similarity">
    <text evidence="6">Belongs to the DNA photolyase family.</text>
</comment>
<evidence type="ECO:0000256" key="2">
    <source>
        <dbReference type="ARBA" id="ARBA00022630"/>
    </source>
</evidence>
<evidence type="ECO:0000259" key="7">
    <source>
        <dbReference type="PROSITE" id="PS51645"/>
    </source>
</evidence>
<dbReference type="SUPFAM" id="SSF48173">
    <property type="entry name" value="Cryptochrome/photolyase FAD-binding domain"/>
    <property type="match status" value="1"/>
</dbReference>
<accession>A0AAD0QJD1</accession>
<proteinExistence type="inferred from homology"/>
<dbReference type="InterPro" id="IPR002081">
    <property type="entry name" value="Cryptochrome/DNA_photolyase_1"/>
</dbReference>
<dbReference type="KEGG" id="atp:ATR_0958"/>
<dbReference type="GO" id="GO:0003904">
    <property type="term" value="F:deoxyribodipyrimidine photo-lyase activity"/>
    <property type="evidence" value="ECO:0007669"/>
    <property type="project" value="UniProtKB-EC"/>
</dbReference>
<dbReference type="PRINTS" id="PR00147">
    <property type="entry name" value="DNAPHOTLYASE"/>
</dbReference>
<dbReference type="SUPFAM" id="SSF52425">
    <property type="entry name" value="Cryptochrome/photolyase, N-terminal domain"/>
    <property type="match status" value="1"/>
</dbReference>
<reference evidence="8 10" key="2">
    <citation type="submission" date="2018-07" db="EMBL/GenBank/DDBJ databases">
        <title>Complete genome of the Arcobacter trophiarum type strain LMG 25534.</title>
        <authorList>
            <person name="Miller W.G."/>
            <person name="Yee E."/>
        </authorList>
    </citation>
    <scope>NUCLEOTIDE SEQUENCE [LARGE SCALE GENOMIC DNA]</scope>
    <source>
        <strain evidence="8 10">LMG 25534</strain>
    </source>
</reference>
<evidence type="ECO:0000256" key="5">
    <source>
        <dbReference type="PIRSR" id="PIRSR602081-2"/>
    </source>
</evidence>
<dbReference type="InterPro" id="IPR006050">
    <property type="entry name" value="DNA_photolyase_N"/>
</dbReference>
<organism evidence="8 10">
    <name type="scientific">Aliarcobacter trophiarum LMG 25534</name>
    <dbReference type="NCBI Taxonomy" id="1032241"/>
    <lineage>
        <taxon>Bacteria</taxon>
        <taxon>Pseudomonadati</taxon>
        <taxon>Campylobacterota</taxon>
        <taxon>Epsilonproteobacteria</taxon>
        <taxon>Campylobacterales</taxon>
        <taxon>Arcobacteraceae</taxon>
        <taxon>Aliarcobacter</taxon>
    </lineage>
</organism>
<keyword evidence="8" id="KW-0456">Lyase</keyword>
<dbReference type="Pfam" id="PF00875">
    <property type="entry name" value="DNA_photolyase"/>
    <property type="match status" value="1"/>
</dbReference>
<evidence type="ECO:0000256" key="3">
    <source>
        <dbReference type="ARBA" id="ARBA00022827"/>
    </source>
</evidence>
<evidence type="ECO:0000256" key="1">
    <source>
        <dbReference type="ARBA" id="ARBA00001932"/>
    </source>
</evidence>
<dbReference type="PANTHER" id="PTHR11455:SF9">
    <property type="entry name" value="CRYPTOCHROME CIRCADIAN CLOCK 5 ISOFORM X1"/>
    <property type="match status" value="1"/>
</dbReference>
<reference evidence="9 11" key="1">
    <citation type="submission" date="2017-10" db="EMBL/GenBank/DDBJ databases">
        <title>Genomics of the genus Arcobacter.</title>
        <authorList>
            <person name="Perez-Cataluna A."/>
            <person name="Figueras M.J."/>
        </authorList>
    </citation>
    <scope>NUCLEOTIDE SEQUENCE [LARGE SCALE GENOMIC DNA]</scope>
    <source>
        <strain evidence="9 11">LMG 25534</strain>
    </source>
</reference>
<protein>
    <submittedName>
        <fullName evidence="8">Deoxyribodipyrimidine photolyase</fullName>
        <ecNumber evidence="8">4.1.99.3</ecNumber>
    </submittedName>
</protein>
<feature type="binding site" evidence="4">
    <location>
        <position position="208"/>
    </location>
    <ligand>
        <name>FAD</name>
        <dbReference type="ChEBI" id="CHEBI:57692"/>
    </ligand>
</feature>
<dbReference type="PANTHER" id="PTHR11455">
    <property type="entry name" value="CRYPTOCHROME"/>
    <property type="match status" value="1"/>
</dbReference>
<dbReference type="InterPro" id="IPR005101">
    <property type="entry name" value="Cryptochr/Photolyase_FAD-bd"/>
</dbReference>
<dbReference type="GO" id="GO:0071949">
    <property type="term" value="F:FAD binding"/>
    <property type="evidence" value="ECO:0007669"/>
    <property type="project" value="TreeGrafter"/>
</dbReference>
<feature type="site" description="Electron transfer via tryptophanyl radical" evidence="5">
    <location>
        <position position="286"/>
    </location>
</feature>
<evidence type="ECO:0000256" key="6">
    <source>
        <dbReference type="RuleBase" id="RU004182"/>
    </source>
</evidence>
<gene>
    <name evidence="8" type="primary">phrB</name>
    <name evidence="8" type="ORF">ATR_0958</name>
    <name evidence="9" type="ORF">CRU87_04700</name>
</gene>
<feature type="binding site" evidence="4">
    <location>
        <position position="254"/>
    </location>
    <ligand>
        <name>FAD</name>
        <dbReference type="ChEBI" id="CHEBI:57692"/>
    </ligand>
</feature>
<evidence type="ECO:0000313" key="8">
    <source>
        <dbReference type="EMBL" id="AXK48824.1"/>
    </source>
</evidence>
<dbReference type="InterPro" id="IPR036155">
    <property type="entry name" value="Crypto/Photolyase_N_sf"/>
</dbReference>
<dbReference type="EMBL" id="CP031367">
    <property type="protein sequence ID" value="AXK48824.1"/>
    <property type="molecule type" value="Genomic_DNA"/>
</dbReference>
<dbReference type="EMBL" id="PDKD01000005">
    <property type="protein sequence ID" value="RXJ92144.1"/>
    <property type="molecule type" value="Genomic_DNA"/>
</dbReference>
<name>A0AAD0QJD1_9BACT</name>
<dbReference type="Proteomes" id="UP000254504">
    <property type="component" value="Chromosome"/>
</dbReference>
<dbReference type="AlphaFoldDB" id="A0AAD0QJD1"/>
<evidence type="ECO:0000313" key="10">
    <source>
        <dbReference type="Proteomes" id="UP000254504"/>
    </source>
</evidence>